<proteinExistence type="predicted"/>
<protein>
    <submittedName>
        <fullName evidence="2">Uncharacterized protein</fullName>
    </submittedName>
</protein>
<dbReference type="AlphaFoldDB" id="A0A932I0Q5"/>
<evidence type="ECO:0000313" key="3">
    <source>
        <dbReference type="Proteomes" id="UP000782312"/>
    </source>
</evidence>
<gene>
    <name evidence="2" type="ORF">HYZ11_13215</name>
</gene>
<organism evidence="2 3">
    <name type="scientific">Tectimicrobiota bacterium</name>
    <dbReference type="NCBI Taxonomy" id="2528274"/>
    <lineage>
        <taxon>Bacteria</taxon>
        <taxon>Pseudomonadati</taxon>
        <taxon>Nitrospinota/Tectimicrobiota group</taxon>
        <taxon>Candidatus Tectimicrobiota</taxon>
    </lineage>
</organism>
<dbReference type="EMBL" id="JACPUR010000032">
    <property type="protein sequence ID" value="MBI3128558.1"/>
    <property type="molecule type" value="Genomic_DNA"/>
</dbReference>
<reference evidence="2" key="1">
    <citation type="submission" date="2020-07" db="EMBL/GenBank/DDBJ databases">
        <title>Huge and variable diversity of episymbiotic CPR bacteria and DPANN archaea in groundwater ecosystems.</title>
        <authorList>
            <person name="He C.Y."/>
            <person name="Keren R."/>
            <person name="Whittaker M."/>
            <person name="Farag I.F."/>
            <person name="Doudna J."/>
            <person name="Cate J.H.D."/>
            <person name="Banfield J.F."/>
        </authorList>
    </citation>
    <scope>NUCLEOTIDE SEQUENCE</scope>
    <source>
        <strain evidence="2">NC_groundwater_763_Ag_S-0.2um_68_21</strain>
    </source>
</reference>
<keyword evidence="1" id="KW-0732">Signal</keyword>
<name>A0A932I0Q5_UNCTE</name>
<sequence>MAWSRFLQPNPPRRGIFLLPALLAAFLLGAAAPSFSAPPAPVGPHEKQRVDRLVAHLKRLQRPEDWLLARKLFSSDRSVQLRALASCPTPENEWPWYFSSRHMEEYSFSVDFIPVSMDGDPEEETLVILQSDPGEVSYVTFCLLDDEKRGRAPIASYSEISRSRSLTFQLVNLTGEGGNELLVFAREDNGGRATDTVRVIKLSKTRRFEMVWFARLQEEFRWPARPDGRNAGKLVERLEQFRTKVRLQFDGPQAPATLILKGERELEEVVSSPSGNGPVSQKSLRTLSFEEHWRWDDRLYQFVRVSQSP</sequence>
<comment type="caution">
    <text evidence="2">The sequence shown here is derived from an EMBL/GenBank/DDBJ whole genome shotgun (WGS) entry which is preliminary data.</text>
</comment>
<accession>A0A932I0Q5</accession>
<feature type="chain" id="PRO_5036875249" evidence="1">
    <location>
        <begin position="37"/>
        <end position="309"/>
    </location>
</feature>
<evidence type="ECO:0000256" key="1">
    <source>
        <dbReference type="SAM" id="SignalP"/>
    </source>
</evidence>
<evidence type="ECO:0000313" key="2">
    <source>
        <dbReference type="EMBL" id="MBI3128558.1"/>
    </source>
</evidence>
<feature type="signal peptide" evidence="1">
    <location>
        <begin position="1"/>
        <end position="36"/>
    </location>
</feature>
<dbReference type="Proteomes" id="UP000782312">
    <property type="component" value="Unassembled WGS sequence"/>
</dbReference>